<proteinExistence type="predicted"/>
<accession>A0A0D2CFI6</accession>
<feature type="region of interest" description="Disordered" evidence="1">
    <location>
        <begin position="40"/>
        <end position="103"/>
    </location>
</feature>
<feature type="compositionally biased region" description="Polar residues" evidence="1">
    <location>
        <begin position="50"/>
        <end position="60"/>
    </location>
</feature>
<reference evidence="2 3" key="1">
    <citation type="submission" date="2015-01" db="EMBL/GenBank/DDBJ databases">
        <title>The Genome Sequence of Capronia semiimmersa CBS27337.</title>
        <authorList>
            <consortium name="The Broad Institute Genomics Platform"/>
            <person name="Cuomo C."/>
            <person name="de Hoog S."/>
            <person name="Gorbushina A."/>
            <person name="Stielow B."/>
            <person name="Teixiera M."/>
            <person name="Abouelleil A."/>
            <person name="Chapman S.B."/>
            <person name="Priest M."/>
            <person name="Young S.K."/>
            <person name="Wortman J."/>
            <person name="Nusbaum C."/>
            <person name="Birren B."/>
        </authorList>
    </citation>
    <scope>NUCLEOTIDE SEQUENCE [LARGE SCALE GENOMIC DNA]</scope>
    <source>
        <strain evidence="2 3">CBS 27337</strain>
    </source>
</reference>
<feature type="compositionally biased region" description="Basic and acidic residues" evidence="1">
    <location>
        <begin position="127"/>
        <end position="142"/>
    </location>
</feature>
<gene>
    <name evidence="2" type="ORF">PV04_08859</name>
</gene>
<feature type="region of interest" description="Disordered" evidence="1">
    <location>
        <begin position="115"/>
        <end position="150"/>
    </location>
</feature>
<name>A0A0D2CFI6_9EURO</name>
<organism evidence="2 3">
    <name type="scientific">Phialophora macrospora</name>
    <dbReference type="NCBI Taxonomy" id="1851006"/>
    <lineage>
        <taxon>Eukaryota</taxon>
        <taxon>Fungi</taxon>
        <taxon>Dikarya</taxon>
        <taxon>Ascomycota</taxon>
        <taxon>Pezizomycotina</taxon>
        <taxon>Eurotiomycetes</taxon>
        <taxon>Chaetothyriomycetidae</taxon>
        <taxon>Chaetothyriales</taxon>
        <taxon>Herpotrichiellaceae</taxon>
        <taxon>Phialophora</taxon>
    </lineage>
</organism>
<dbReference type="EMBL" id="KN846961">
    <property type="protein sequence ID" value="KIW63891.1"/>
    <property type="molecule type" value="Genomic_DNA"/>
</dbReference>
<sequence length="150" mass="16933">MLGRKRERERELMSQNRCNGQPLFHPLTFFVRSVGIEARGREKSKVPTRHLTTQTIQSSCSGSSRRDEDQRSDSIPAIHAVRRTSSPRQAYQMKPIQLDSSPGKAIHTVLRGLNIRASQPASQPAIKRREISPIPRGKREEASNGQTKHT</sequence>
<dbReference type="AlphaFoldDB" id="A0A0D2CFI6"/>
<evidence type="ECO:0000313" key="3">
    <source>
        <dbReference type="Proteomes" id="UP000054266"/>
    </source>
</evidence>
<keyword evidence="3" id="KW-1185">Reference proteome</keyword>
<evidence type="ECO:0000256" key="1">
    <source>
        <dbReference type="SAM" id="MobiDB-lite"/>
    </source>
</evidence>
<protein>
    <submittedName>
        <fullName evidence="2">Uncharacterized protein</fullName>
    </submittedName>
</protein>
<evidence type="ECO:0000313" key="2">
    <source>
        <dbReference type="EMBL" id="KIW63891.1"/>
    </source>
</evidence>
<dbReference type="Proteomes" id="UP000054266">
    <property type="component" value="Unassembled WGS sequence"/>
</dbReference>
<dbReference type="HOGENOM" id="CLU_1740287_0_0_1"/>